<evidence type="ECO:0000256" key="9">
    <source>
        <dbReference type="ARBA" id="ARBA00022837"/>
    </source>
</evidence>
<feature type="binding site" evidence="17">
    <location>
        <position position="92"/>
    </location>
    <ligand>
        <name>Ca(2+)</name>
        <dbReference type="ChEBI" id="CHEBI:29108"/>
        <label>1</label>
    </ligand>
</feature>
<keyword evidence="5 22" id="KW-0575">Peroxidase</keyword>
<evidence type="ECO:0000256" key="3">
    <source>
        <dbReference type="ARBA" id="ARBA00006873"/>
    </source>
</evidence>
<feature type="binding site" description="axial binding residue" evidence="17">
    <location>
        <position position="213"/>
    </location>
    <ligand>
        <name>heme b</name>
        <dbReference type="ChEBI" id="CHEBI:60344"/>
    </ligand>
    <ligandPart>
        <name>Fe</name>
        <dbReference type="ChEBI" id="CHEBI:18248"/>
    </ligandPart>
</feature>
<feature type="binding site" evidence="17">
    <location>
        <position position="214"/>
    </location>
    <ligand>
        <name>Ca(2+)</name>
        <dbReference type="ChEBI" id="CHEBI:29108"/>
        <label>2</label>
    </ligand>
</feature>
<dbReference type="InterPro" id="IPR033905">
    <property type="entry name" value="Secretory_peroxidase"/>
</dbReference>
<dbReference type="PRINTS" id="PR00461">
    <property type="entry name" value="PLPEROXIDASE"/>
</dbReference>
<feature type="disulfide bond" evidence="19">
    <location>
        <begin position="140"/>
        <end position="335"/>
    </location>
</feature>
<dbReference type="GO" id="GO:0140825">
    <property type="term" value="F:lactoperoxidase activity"/>
    <property type="evidence" value="ECO:0007669"/>
    <property type="project" value="UniProtKB-EC"/>
</dbReference>
<sequence length="677" mass="73089">MASASASSSLSTMSLLLLLAICIPSLCSPTRADEFDYPPLVNGLSFSFYKSKCPNLDSIVLGFLKKSFKNNIGLAAGLLRLHFHDCFVQGCDGSILLDGSASGPGEQQAPPNLTLRPAAFKAINDLRALLDKACGQVVSCADVVALAARDSVFLSGGPKYKVPLGRRDGLTFATRDVTLASLPAPTSNVTKLLSVFSKINLDATDLVSLSGGHTIGLAHCTSFTNRLYPTQDPVMDKTFAKNLKLTCPASNTVNTTVNDICTPNKFDNKYYVDLLNRKGLFTSDQDLFTDQRTKSTVTRFAVSQPLFFEKFVFSIVKMGQLSVLTGGEGEIRANCSARNGDNKFLWSVVGGEEGETICISSLCSPTRADEFDYPPLVNGLSFSFYNSKCPNLESIVTDFLKNSFKNNIGLAAGLLRLHFHDCFVQAPPNLTLRPAAFKAINDLRALLDKACGQVVSCADVVALAARDSVYLSGGPKYKVPLGRRDGLTFATRNVTLASLPAPTSNVTKLLSVLSNINLDTTDLVALSGGHTIGLAHCTSFTNRLYPTQDPVMDKTFAKNLELTCPASNTTNTTVNDIRSPNTFDNKYYVDLLNRQGLFTSDQDMYTDKRTKSIVTSFAVNQSLFFKQFVYSIVKMGQLSVLTGGKGEIRANCSARNGDNKFLWSVVGGEGGESASVF</sequence>
<dbReference type="InterPro" id="IPR019793">
    <property type="entry name" value="Peroxidases_heam-ligand_BS"/>
</dbReference>
<proteinExistence type="inferred from homology"/>
<keyword evidence="13" id="KW-0325">Glycoprotein</keyword>
<feature type="disulfide bond" evidence="19">
    <location>
        <begin position="220"/>
        <end position="247"/>
    </location>
</feature>
<evidence type="ECO:0000313" key="22">
    <source>
        <dbReference type="EMBL" id="OAY74044.1"/>
    </source>
</evidence>
<comment type="catalytic activity">
    <reaction evidence="1">
        <text>2 a phenolic donor + H2O2 = 2 a phenolic radical donor + 2 H2O</text>
        <dbReference type="Rhea" id="RHEA:56136"/>
        <dbReference type="ChEBI" id="CHEBI:15377"/>
        <dbReference type="ChEBI" id="CHEBI:16240"/>
        <dbReference type="ChEBI" id="CHEBI:139520"/>
        <dbReference type="ChEBI" id="CHEBI:139521"/>
        <dbReference type="EC" id="1.11.1.7"/>
    </reaction>
</comment>
<dbReference type="GO" id="GO:0005576">
    <property type="term" value="C:extracellular region"/>
    <property type="evidence" value="ECO:0007669"/>
    <property type="project" value="UniProtKB-SubCell"/>
</dbReference>
<keyword evidence="7 17" id="KW-0479">Metal-binding</keyword>
<evidence type="ECO:0000256" key="5">
    <source>
        <dbReference type="ARBA" id="ARBA00022559"/>
    </source>
</evidence>
<feature type="binding site" evidence="16">
    <location>
        <position position="183"/>
    </location>
    <ligand>
        <name>substrate</name>
    </ligand>
</feature>
<evidence type="ECO:0000256" key="17">
    <source>
        <dbReference type="PIRSR" id="PIRSR600823-3"/>
    </source>
</evidence>
<dbReference type="InterPro" id="IPR002016">
    <property type="entry name" value="Haem_peroxidase"/>
</dbReference>
<evidence type="ECO:0000256" key="11">
    <source>
        <dbReference type="ARBA" id="ARBA00023004"/>
    </source>
</evidence>
<feature type="disulfide bond" evidence="19">
    <location>
        <begin position="53"/>
        <end position="134"/>
    </location>
</feature>
<gene>
    <name evidence="22" type="ORF">ACMD2_10879</name>
</gene>
<feature type="signal peptide" evidence="20">
    <location>
        <begin position="1"/>
        <end position="32"/>
    </location>
</feature>
<keyword evidence="6" id="KW-0349">Heme</keyword>
<evidence type="ECO:0000256" key="20">
    <source>
        <dbReference type="SAM" id="SignalP"/>
    </source>
</evidence>
<dbReference type="GO" id="GO:0020037">
    <property type="term" value="F:heme binding"/>
    <property type="evidence" value="ECO:0007669"/>
    <property type="project" value="InterPro"/>
</dbReference>
<comment type="subcellular location">
    <subcellularLocation>
        <location evidence="2">Secreted</location>
    </subcellularLocation>
</comment>
<dbReference type="InterPro" id="IPR010255">
    <property type="entry name" value="Haem_peroxidase_sf"/>
</dbReference>
<feature type="chain" id="PRO_5008285762" description="peroxidase" evidence="20">
    <location>
        <begin position="33"/>
        <end position="677"/>
    </location>
</feature>
<feature type="binding site" evidence="17">
    <location>
        <position position="88"/>
    </location>
    <ligand>
        <name>Ca(2+)</name>
        <dbReference type="ChEBI" id="CHEBI:29108"/>
        <label>1</label>
    </ligand>
</feature>
<evidence type="ECO:0000256" key="13">
    <source>
        <dbReference type="ARBA" id="ARBA00023180"/>
    </source>
</evidence>
<evidence type="ECO:0000256" key="7">
    <source>
        <dbReference type="ARBA" id="ARBA00022723"/>
    </source>
</evidence>
<feature type="binding site" evidence="17">
    <location>
        <position position="90"/>
    </location>
    <ligand>
        <name>Ca(2+)</name>
        <dbReference type="ChEBI" id="CHEBI:29108"/>
        <label>1</label>
    </ligand>
</feature>
<dbReference type="STRING" id="4615.A0A199VAC9"/>
<dbReference type="AlphaFoldDB" id="A0A199VAC9"/>
<feature type="domain" description="Plant heme peroxidase family profile" evidence="21">
    <location>
        <begin position="43"/>
        <end position="339"/>
    </location>
</feature>
<accession>A0A199VAC9</accession>
<dbReference type="FunFam" id="1.10.420.10:FF:000006">
    <property type="entry name" value="Peroxidase"/>
    <property type="match status" value="2"/>
</dbReference>
<evidence type="ECO:0000256" key="12">
    <source>
        <dbReference type="ARBA" id="ARBA00023157"/>
    </source>
</evidence>
<keyword evidence="14" id="KW-0376">Hydrogen peroxide</keyword>
<dbReference type="Pfam" id="PF00141">
    <property type="entry name" value="peroxidase"/>
    <property type="match status" value="2"/>
</dbReference>
<dbReference type="GO" id="GO:0042744">
    <property type="term" value="P:hydrogen peroxide catabolic process"/>
    <property type="evidence" value="ECO:0007669"/>
    <property type="project" value="UniProtKB-KW"/>
</dbReference>
<evidence type="ECO:0000259" key="21">
    <source>
        <dbReference type="PROSITE" id="PS50873"/>
    </source>
</evidence>
<comment type="cofactor">
    <cofactor evidence="17">
        <name>heme b</name>
        <dbReference type="ChEBI" id="CHEBI:60344"/>
    </cofactor>
    <text evidence="17">Binds 1 heme b (iron(II)-protoporphyrin IX) group per subunit.</text>
</comment>
<dbReference type="Proteomes" id="UP000092600">
    <property type="component" value="Unassembled WGS sequence"/>
</dbReference>
<feature type="binding site" evidence="17">
    <location>
        <position position="94"/>
    </location>
    <ligand>
        <name>Ca(2+)</name>
        <dbReference type="ChEBI" id="CHEBI:29108"/>
        <label>1</label>
    </ligand>
</feature>
<dbReference type="CDD" id="cd00693">
    <property type="entry name" value="secretory_peroxidase"/>
    <property type="match status" value="2"/>
</dbReference>
<evidence type="ECO:0000256" key="6">
    <source>
        <dbReference type="ARBA" id="ARBA00022617"/>
    </source>
</evidence>
<dbReference type="EMBL" id="LSRQ01002532">
    <property type="protein sequence ID" value="OAY74044.1"/>
    <property type="molecule type" value="Genomic_DNA"/>
</dbReference>
<evidence type="ECO:0000256" key="1">
    <source>
        <dbReference type="ARBA" id="ARBA00000189"/>
    </source>
</evidence>
<dbReference type="PROSITE" id="PS00436">
    <property type="entry name" value="PEROXIDASE_2"/>
    <property type="match status" value="2"/>
</dbReference>
<dbReference type="InterPro" id="IPR000823">
    <property type="entry name" value="Peroxidase_pln"/>
</dbReference>
<feature type="binding site" evidence="17">
    <location>
        <position position="85"/>
    </location>
    <ligand>
        <name>Ca(2+)</name>
        <dbReference type="ChEBI" id="CHEBI:29108"/>
        <label>1</label>
    </ligand>
</feature>
<dbReference type="PANTHER" id="PTHR31517:SF48">
    <property type="entry name" value="PEROXIDASE 16-RELATED"/>
    <property type="match status" value="1"/>
</dbReference>
<comment type="cofactor">
    <cofactor evidence="17">
        <name>Ca(2+)</name>
        <dbReference type="ChEBI" id="CHEBI:29108"/>
    </cofactor>
    <text evidence="17">Binds 2 calcium ions per subunit.</text>
</comment>
<dbReference type="PROSITE" id="PS00435">
    <property type="entry name" value="PEROXIDASE_1"/>
    <property type="match status" value="2"/>
</dbReference>
<reference evidence="22 23" key="1">
    <citation type="journal article" date="2016" name="DNA Res.">
        <title>The draft genome of MD-2 pineapple using hybrid error correction of long reads.</title>
        <authorList>
            <person name="Redwan R.M."/>
            <person name="Saidin A."/>
            <person name="Kumar S.V."/>
        </authorList>
    </citation>
    <scope>NUCLEOTIDE SEQUENCE [LARGE SCALE GENOMIC DNA]</scope>
    <source>
        <strain evidence="23">cv. MD2</strain>
        <tissue evidence="22">Leaf</tissue>
    </source>
</reference>
<dbReference type="Gene3D" id="1.10.420.10">
    <property type="entry name" value="Peroxidase, domain 2"/>
    <property type="match status" value="2"/>
</dbReference>
<comment type="similarity">
    <text evidence="3">Belongs to the peroxidase family. Ascorbate peroxidase subfamily.</text>
</comment>
<dbReference type="SUPFAM" id="SSF48113">
    <property type="entry name" value="Heme-dependent peroxidases"/>
    <property type="match status" value="2"/>
</dbReference>
<keyword evidence="8 20" id="KW-0732">Signal</keyword>
<feature type="active site" description="Proton acceptor" evidence="15">
    <location>
        <position position="84"/>
    </location>
</feature>
<feature type="binding site" evidence="17">
    <location>
        <position position="106"/>
    </location>
    <ligand>
        <name>Ca(2+)</name>
        <dbReference type="ChEBI" id="CHEBI:29108"/>
        <label>1</label>
    </ligand>
</feature>
<evidence type="ECO:0000256" key="4">
    <source>
        <dbReference type="ARBA" id="ARBA00012313"/>
    </source>
</evidence>
<dbReference type="PANTHER" id="PTHR31517">
    <property type="match status" value="1"/>
</dbReference>
<evidence type="ECO:0000256" key="8">
    <source>
        <dbReference type="ARBA" id="ARBA00022729"/>
    </source>
</evidence>
<organism evidence="22 23">
    <name type="scientific">Ananas comosus</name>
    <name type="common">Pineapple</name>
    <name type="synonym">Ananas ananas</name>
    <dbReference type="NCBI Taxonomy" id="4615"/>
    <lineage>
        <taxon>Eukaryota</taxon>
        <taxon>Viridiplantae</taxon>
        <taxon>Streptophyta</taxon>
        <taxon>Embryophyta</taxon>
        <taxon>Tracheophyta</taxon>
        <taxon>Spermatophyta</taxon>
        <taxon>Magnoliopsida</taxon>
        <taxon>Liliopsida</taxon>
        <taxon>Poales</taxon>
        <taxon>Bromeliaceae</taxon>
        <taxon>Bromelioideae</taxon>
        <taxon>Ananas</taxon>
    </lineage>
</organism>
<keyword evidence="12 19" id="KW-1015">Disulfide bond</keyword>
<evidence type="ECO:0000313" key="23">
    <source>
        <dbReference type="Proteomes" id="UP000092600"/>
    </source>
</evidence>
<keyword evidence="9 17" id="KW-0106">Calcium</keyword>
<feature type="domain" description="Plant heme peroxidase family profile" evidence="21">
    <location>
        <begin position="379"/>
        <end position="656"/>
    </location>
</feature>
<name>A0A199VAC9_ANACO</name>
<evidence type="ECO:0000256" key="15">
    <source>
        <dbReference type="PIRSR" id="PIRSR600823-1"/>
    </source>
</evidence>
<keyword evidence="11 17" id="KW-0408">Iron</keyword>
<keyword evidence="10" id="KW-0560">Oxidoreductase</keyword>
<comment type="caution">
    <text evidence="22">The sequence shown here is derived from an EMBL/GenBank/DDBJ whole genome shotgun (WGS) entry which is preliminary data.</text>
</comment>
<evidence type="ECO:0000256" key="2">
    <source>
        <dbReference type="ARBA" id="ARBA00004613"/>
    </source>
</evidence>
<evidence type="ECO:0000256" key="16">
    <source>
        <dbReference type="PIRSR" id="PIRSR600823-2"/>
    </source>
</evidence>
<feature type="binding site" evidence="17">
    <location>
        <position position="262"/>
    </location>
    <ligand>
        <name>Ca(2+)</name>
        <dbReference type="ChEBI" id="CHEBI:29108"/>
        <label>2</label>
    </ligand>
</feature>
<dbReference type="FunFam" id="1.10.520.10:FF:000009">
    <property type="entry name" value="Peroxidase"/>
    <property type="match status" value="1"/>
</dbReference>
<evidence type="ECO:0000256" key="14">
    <source>
        <dbReference type="ARBA" id="ARBA00023324"/>
    </source>
</evidence>
<dbReference type="Gene3D" id="1.10.520.10">
    <property type="match status" value="2"/>
</dbReference>
<feature type="site" description="Transition state stabilizer" evidence="18">
    <location>
        <position position="80"/>
    </location>
</feature>
<evidence type="ECO:0000256" key="10">
    <source>
        <dbReference type="ARBA" id="ARBA00023002"/>
    </source>
</evidence>
<dbReference type="GO" id="GO:0046872">
    <property type="term" value="F:metal ion binding"/>
    <property type="evidence" value="ECO:0007669"/>
    <property type="project" value="UniProtKB-KW"/>
</dbReference>
<dbReference type="PROSITE" id="PS50873">
    <property type="entry name" value="PEROXIDASE_4"/>
    <property type="match status" value="2"/>
</dbReference>
<feature type="disulfide bond" evidence="19">
    <location>
        <begin position="86"/>
        <end position="91"/>
    </location>
</feature>
<evidence type="ECO:0000256" key="19">
    <source>
        <dbReference type="PIRSR" id="PIRSR600823-5"/>
    </source>
</evidence>
<protein>
    <recommendedName>
        <fullName evidence="4">peroxidase</fullName>
        <ecNumber evidence="4">1.11.1.7</ecNumber>
    </recommendedName>
</protein>
<feature type="binding site" evidence="17">
    <location>
        <position position="259"/>
    </location>
    <ligand>
        <name>Ca(2+)</name>
        <dbReference type="ChEBI" id="CHEBI:29108"/>
        <label>2</label>
    </ligand>
</feature>
<dbReference type="PRINTS" id="PR00458">
    <property type="entry name" value="PEROXIDASE"/>
</dbReference>
<dbReference type="GO" id="GO:0006979">
    <property type="term" value="P:response to oxidative stress"/>
    <property type="evidence" value="ECO:0007669"/>
    <property type="project" value="InterPro"/>
</dbReference>
<evidence type="ECO:0000256" key="18">
    <source>
        <dbReference type="PIRSR" id="PIRSR600823-4"/>
    </source>
</evidence>
<dbReference type="InterPro" id="IPR019794">
    <property type="entry name" value="Peroxidases_AS"/>
</dbReference>
<feature type="binding site" evidence="17">
    <location>
        <position position="267"/>
    </location>
    <ligand>
        <name>Ca(2+)</name>
        <dbReference type="ChEBI" id="CHEBI:29108"/>
        <label>2</label>
    </ligand>
</feature>
<dbReference type="EC" id="1.11.1.7" evidence="4"/>